<keyword evidence="2 4" id="KW-0808">Transferase</keyword>
<feature type="domain" description="Methyltransferase" evidence="3">
    <location>
        <begin position="50"/>
        <end position="140"/>
    </location>
</feature>
<protein>
    <submittedName>
        <fullName evidence="4">Class I SAM-dependent methyltransferase</fullName>
    </submittedName>
</protein>
<keyword evidence="1 4" id="KW-0489">Methyltransferase</keyword>
<dbReference type="SUPFAM" id="SSF53335">
    <property type="entry name" value="S-adenosyl-L-methionine-dependent methyltransferases"/>
    <property type="match status" value="1"/>
</dbReference>
<proteinExistence type="predicted"/>
<name>A0A6G6Y8G6_9SPHN</name>
<evidence type="ECO:0000313" key="5">
    <source>
        <dbReference type="Proteomes" id="UP000501568"/>
    </source>
</evidence>
<dbReference type="GO" id="GO:0008168">
    <property type="term" value="F:methyltransferase activity"/>
    <property type="evidence" value="ECO:0007669"/>
    <property type="project" value="UniProtKB-KW"/>
</dbReference>
<dbReference type="PANTHER" id="PTHR43861:SF1">
    <property type="entry name" value="TRANS-ACONITATE 2-METHYLTRANSFERASE"/>
    <property type="match status" value="1"/>
</dbReference>
<dbReference type="KEGG" id="spzr:G5C33_16455"/>
<gene>
    <name evidence="4" type="ORF">G5C33_16455</name>
</gene>
<dbReference type="CDD" id="cd02440">
    <property type="entry name" value="AdoMet_MTases"/>
    <property type="match status" value="1"/>
</dbReference>
<evidence type="ECO:0000256" key="1">
    <source>
        <dbReference type="ARBA" id="ARBA00022603"/>
    </source>
</evidence>
<reference evidence="4 5" key="1">
    <citation type="submission" date="2020-02" db="EMBL/GenBank/DDBJ databases">
        <authorList>
            <person name="Zheng R.K."/>
            <person name="Sun C.M."/>
        </authorList>
    </citation>
    <scope>NUCLEOTIDE SEQUENCE [LARGE SCALE GENOMIC DNA]</scope>
    <source>
        <strain evidence="5">zrk23</strain>
    </source>
</reference>
<organism evidence="4 5">
    <name type="scientific">Stakelama tenebrarum</name>
    <dbReference type="NCBI Taxonomy" id="2711215"/>
    <lineage>
        <taxon>Bacteria</taxon>
        <taxon>Pseudomonadati</taxon>
        <taxon>Pseudomonadota</taxon>
        <taxon>Alphaproteobacteria</taxon>
        <taxon>Sphingomonadales</taxon>
        <taxon>Sphingomonadaceae</taxon>
        <taxon>Stakelama</taxon>
    </lineage>
</organism>
<dbReference type="RefSeq" id="WP_165328140.1">
    <property type="nucleotide sequence ID" value="NZ_CP049109.1"/>
</dbReference>
<dbReference type="GO" id="GO:0032259">
    <property type="term" value="P:methylation"/>
    <property type="evidence" value="ECO:0007669"/>
    <property type="project" value="UniProtKB-KW"/>
</dbReference>
<keyword evidence="5" id="KW-1185">Reference proteome</keyword>
<dbReference type="EMBL" id="CP049109">
    <property type="protein sequence ID" value="QIG81210.1"/>
    <property type="molecule type" value="Genomic_DNA"/>
</dbReference>
<dbReference type="AlphaFoldDB" id="A0A6G6Y8G6"/>
<dbReference type="InterPro" id="IPR029063">
    <property type="entry name" value="SAM-dependent_MTases_sf"/>
</dbReference>
<evidence type="ECO:0000259" key="3">
    <source>
        <dbReference type="Pfam" id="PF13649"/>
    </source>
</evidence>
<dbReference type="Proteomes" id="UP000501568">
    <property type="component" value="Chromosome"/>
</dbReference>
<dbReference type="InterPro" id="IPR041698">
    <property type="entry name" value="Methyltransf_25"/>
</dbReference>
<sequence>MPFGRRKKQDSVEDHFERNALRLDKARRGRFDERGWLDRFLLALPGQAHILDLGCGGGEPIDRYLIDSGHRLTGIDLSERMISLARTRFPAHRWLKADMRAATMDRAFDGVVLWDSLYHLEAEEQAALLTRVAGWLEPKGTLLFTTAPPHDEDRVAGVHHKGLDPTSVRALFAELKLTEIAHAPEDMATGGRAIWLARNLQ</sequence>
<dbReference type="PANTHER" id="PTHR43861">
    <property type="entry name" value="TRANS-ACONITATE 2-METHYLTRANSFERASE-RELATED"/>
    <property type="match status" value="1"/>
</dbReference>
<dbReference type="Pfam" id="PF13649">
    <property type="entry name" value="Methyltransf_25"/>
    <property type="match status" value="1"/>
</dbReference>
<evidence type="ECO:0000313" key="4">
    <source>
        <dbReference type="EMBL" id="QIG81210.1"/>
    </source>
</evidence>
<evidence type="ECO:0000256" key="2">
    <source>
        <dbReference type="ARBA" id="ARBA00022679"/>
    </source>
</evidence>
<dbReference type="Gene3D" id="3.40.50.150">
    <property type="entry name" value="Vaccinia Virus protein VP39"/>
    <property type="match status" value="1"/>
</dbReference>
<accession>A0A6G6Y8G6</accession>